<proteinExistence type="predicted"/>
<reference evidence="1 2" key="2">
    <citation type="submission" date="2006-07" db="EMBL/GenBank/DDBJ databases">
        <title>Sequencing of the draft genome and assembly of Chlorobium ferroxidans DSM 13031.</title>
        <authorList>
            <consortium name="US DOE Joint Genome Institute (JGI-PGF)"/>
            <person name="Copeland A."/>
            <person name="Lucas S."/>
            <person name="Lapidus A."/>
            <person name="Barry K."/>
            <person name="Glavina del Rio T."/>
            <person name="Dalin E."/>
            <person name="Tice H."/>
            <person name="Bruce D."/>
            <person name="Pitluck S."/>
            <person name="Richardson P."/>
        </authorList>
    </citation>
    <scope>NUCLEOTIDE SEQUENCE [LARGE SCALE GENOMIC DNA]</scope>
    <source>
        <strain evidence="1 2">DSM 13031</strain>
    </source>
</reference>
<dbReference type="RefSeq" id="WP_006365529.1">
    <property type="nucleotide sequence ID" value="NZ_AASE01000002.1"/>
</dbReference>
<evidence type="ECO:0000313" key="1">
    <source>
        <dbReference type="EMBL" id="EAT59755.1"/>
    </source>
</evidence>
<evidence type="ECO:0000313" key="2">
    <source>
        <dbReference type="Proteomes" id="UP000004162"/>
    </source>
</evidence>
<sequence>MKNIGVLLSGCGVYDGSEIHEAVLTLLAIDHAGAKALCLAPNIPQHHVVNHLTGEAVTSESRNVLVEAARIARGAITDLSNIDTLDLDALILVGGYGAAKNLCNYESKGPECEVLPEITSALRSFYNAGKPLGFMCISPVIAAKVLGDQQIELTTGIDKETAGHLKAMGARHIECSASNAIVSKQGKIVSTPAYMLDSSIAEVAKGIEKLVTEIIAML</sequence>
<organism evidence="1 2">
    <name type="scientific">Chlorobium ferrooxidans DSM 13031</name>
    <dbReference type="NCBI Taxonomy" id="377431"/>
    <lineage>
        <taxon>Bacteria</taxon>
        <taxon>Pseudomonadati</taxon>
        <taxon>Chlorobiota</taxon>
        <taxon>Chlorobiia</taxon>
        <taxon>Chlorobiales</taxon>
        <taxon>Chlorobiaceae</taxon>
        <taxon>Chlorobium/Pelodictyon group</taxon>
        <taxon>Chlorobium</taxon>
    </lineage>
</organism>
<dbReference type="OrthoDB" id="9800516at2"/>
<accession>Q0YTZ9</accession>
<dbReference type="Proteomes" id="UP000004162">
    <property type="component" value="Unassembled WGS sequence"/>
</dbReference>
<protein>
    <submittedName>
        <fullName evidence="1">ThiJ/PfpI</fullName>
    </submittedName>
</protein>
<dbReference type="PANTHER" id="PTHR10224">
    <property type="entry name" value="ES1 PROTEIN HOMOLOG, MITOCHONDRIAL"/>
    <property type="match status" value="1"/>
</dbReference>
<dbReference type="SUPFAM" id="SSF52317">
    <property type="entry name" value="Class I glutamine amidotransferase-like"/>
    <property type="match status" value="1"/>
</dbReference>
<comment type="caution">
    <text evidence="1">The sequence shown here is derived from an EMBL/GenBank/DDBJ whole genome shotgun (WGS) entry which is preliminary data.</text>
</comment>
<dbReference type="InterPro" id="IPR026041">
    <property type="entry name" value="ElbB"/>
</dbReference>
<dbReference type="Gene3D" id="3.40.50.880">
    <property type="match status" value="1"/>
</dbReference>
<gene>
    <name evidence="1" type="ORF">CferDRAFT_1762</name>
</gene>
<keyword evidence="2" id="KW-1185">Reference proteome</keyword>
<dbReference type="InterPro" id="IPR029062">
    <property type="entry name" value="Class_I_gatase-like"/>
</dbReference>
<dbReference type="CDD" id="cd03133">
    <property type="entry name" value="GATase1_ES1"/>
    <property type="match status" value="1"/>
</dbReference>
<dbReference type="EMBL" id="AASE01000002">
    <property type="protein sequence ID" value="EAT59755.1"/>
    <property type="molecule type" value="Genomic_DNA"/>
</dbReference>
<dbReference type="NCBIfam" id="NF008747">
    <property type="entry name" value="PRK11780.1"/>
    <property type="match status" value="1"/>
</dbReference>
<reference evidence="1 2" key="1">
    <citation type="submission" date="2006-07" db="EMBL/GenBank/DDBJ databases">
        <title>Annotation of the draft genome assembly of Chlorobium ferroxidans DSM 13031.</title>
        <authorList>
            <consortium name="US DOE Joint Genome Institute (JGI-ORNL)"/>
            <person name="Larimer F."/>
            <person name="Land M."/>
            <person name="Hauser L."/>
        </authorList>
    </citation>
    <scope>NUCLEOTIDE SEQUENCE [LARGE SCALE GENOMIC DNA]</scope>
    <source>
        <strain evidence="1 2">DSM 13031</strain>
    </source>
</reference>
<dbReference type="PANTHER" id="PTHR10224:SF12">
    <property type="entry name" value="GLYOXALASE ELBB"/>
    <property type="match status" value="1"/>
</dbReference>
<dbReference type="AlphaFoldDB" id="Q0YTZ9"/>
<dbReference type="PIRSF" id="PIRSF006320">
    <property type="entry name" value="Elb2"/>
    <property type="match status" value="1"/>
</dbReference>
<name>Q0YTZ9_9CHLB</name>